<evidence type="ECO:0000313" key="2">
    <source>
        <dbReference type="EMBL" id="USQ81298.1"/>
    </source>
</evidence>
<sequence length="247" mass="26777">MRQSHSPQTPPPAGTGACLDLNSPLSPLSAARLVAAAAAHAPQVIVDHGCGWGSLLLDALAAAPAARGIGVDVHGPDIERAHDLAAQRGLADRVTFLNGSSAEVSEQADLLINIGAYQAFGTIEEALRQLAQRLRPGGRVLFGSEIWLAQPTAEELSVMWEGASADDCLELPDLVDLVHAAGWRVVDLHDSTRTEFDTFELGHLREREEWLLDHPGHPVQQELDHEWTAWLRGRRRPMGFVTLLLGR</sequence>
<protein>
    <submittedName>
        <fullName evidence="2">Class I SAM-dependent methyltransferase</fullName>
    </submittedName>
</protein>
<keyword evidence="2" id="KW-0808">Transferase</keyword>
<dbReference type="InterPro" id="IPR041698">
    <property type="entry name" value="Methyltransf_25"/>
</dbReference>
<dbReference type="InterPro" id="IPR029063">
    <property type="entry name" value="SAM-dependent_MTases_sf"/>
</dbReference>
<dbReference type="RefSeq" id="WP_252594690.1">
    <property type="nucleotide sequence ID" value="NZ_CP099489.1"/>
</dbReference>
<dbReference type="Proteomes" id="UP001056455">
    <property type="component" value="Chromosome"/>
</dbReference>
<dbReference type="SUPFAM" id="SSF53335">
    <property type="entry name" value="S-adenosyl-L-methionine-dependent methyltransferases"/>
    <property type="match status" value="1"/>
</dbReference>
<evidence type="ECO:0000259" key="1">
    <source>
        <dbReference type="Pfam" id="PF13649"/>
    </source>
</evidence>
<evidence type="ECO:0000313" key="3">
    <source>
        <dbReference type="Proteomes" id="UP001056455"/>
    </source>
</evidence>
<keyword evidence="3" id="KW-1185">Reference proteome</keyword>
<dbReference type="Pfam" id="PF13649">
    <property type="entry name" value="Methyltransf_25"/>
    <property type="match status" value="1"/>
</dbReference>
<dbReference type="CDD" id="cd02440">
    <property type="entry name" value="AdoMet_MTases"/>
    <property type="match status" value="1"/>
</dbReference>
<organism evidence="2 3">
    <name type="scientific">Ornithinimicrobium faecis</name>
    <dbReference type="NCBI Taxonomy" id="2934158"/>
    <lineage>
        <taxon>Bacteria</taxon>
        <taxon>Bacillati</taxon>
        <taxon>Actinomycetota</taxon>
        <taxon>Actinomycetes</taxon>
        <taxon>Micrococcales</taxon>
        <taxon>Ornithinimicrobiaceae</taxon>
        <taxon>Ornithinimicrobium</taxon>
    </lineage>
</organism>
<gene>
    <name evidence="2" type="ORF">NF556_06535</name>
</gene>
<dbReference type="GO" id="GO:0032259">
    <property type="term" value="P:methylation"/>
    <property type="evidence" value="ECO:0007669"/>
    <property type="project" value="UniProtKB-KW"/>
</dbReference>
<dbReference type="Gene3D" id="3.40.50.150">
    <property type="entry name" value="Vaccinia Virus protein VP39"/>
    <property type="match status" value="1"/>
</dbReference>
<accession>A0ABY4YWY9</accession>
<reference evidence="2" key="1">
    <citation type="submission" date="2022-06" db="EMBL/GenBank/DDBJ databases">
        <title>Ornithinimicrobium HY1793.</title>
        <authorList>
            <person name="Huang Y."/>
        </authorList>
    </citation>
    <scope>NUCLEOTIDE SEQUENCE</scope>
    <source>
        <strain evidence="2">HY1793</strain>
    </source>
</reference>
<dbReference type="GO" id="GO:0008168">
    <property type="term" value="F:methyltransferase activity"/>
    <property type="evidence" value="ECO:0007669"/>
    <property type="project" value="UniProtKB-KW"/>
</dbReference>
<feature type="domain" description="Methyltransferase" evidence="1">
    <location>
        <begin position="45"/>
        <end position="138"/>
    </location>
</feature>
<dbReference type="EMBL" id="CP099489">
    <property type="protein sequence ID" value="USQ81298.1"/>
    <property type="molecule type" value="Genomic_DNA"/>
</dbReference>
<dbReference type="PROSITE" id="PS51257">
    <property type="entry name" value="PROKAR_LIPOPROTEIN"/>
    <property type="match status" value="1"/>
</dbReference>
<proteinExistence type="predicted"/>
<keyword evidence="2" id="KW-0489">Methyltransferase</keyword>
<name>A0ABY4YWY9_9MICO</name>